<gene>
    <name evidence="5" type="ORF">ZHAS_00012849</name>
</gene>
<dbReference type="InterPro" id="IPR048370">
    <property type="entry name" value="ZSWIM4-8_C"/>
</dbReference>
<accession>A0A084W3Z4</accession>
<proteinExistence type="predicted"/>
<dbReference type="VEuPathDB" id="VectorBase:ASIC012849"/>
<dbReference type="GO" id="GO:0008270">
    <property type="term" value="F:zinc ion binding"/>
    <property type="evidence" value="ECO:0007669"/>
    <property type="project" value="UniProtKB-KW"/>
</dbReference>
<dbReference type="OrthoDB" id="10013584at2759"/>
<evidence type="ECO:0000313" key="6">
    <source>
        <dbReference type="EnsemblMetazoa" id="ASIC012849-PA"/>
    </source>
</evidence>
<protein>
    <recommendedName>
        <fullName evidence="4">ZSWIM4-8 C-terminal domain-containing protein</fullName>
    </recommendedName>
</protein>
<dbReference type="EnsemblMetazoa" id="ASIC012849-RA">
    <property type="protein sequence ID" value="ASIC012849-PA"/>
    <property type="gene ID" value="ASIC012849"/>
</dbReference>
<reference evidence="5 7" key="1">
    <citation type="journal article" date="2014" name="BMC Genomics">
        <title>Genome sequence of Anopheles sinensis provides insight into genetics basis of mosquito competence for malaria parasites.</title>
        <authorList>
            <person name="Zhou D."/>
            <person name="Zhang D."/>
            <person name="Ding G."/>
            <person name="Shi L."/>
            <person name="Hou Q."/>
            <person name="Ye Y."/>
            <person name="Xu Y."/>
            <person name="Zhou H."/>
            <person name="Xiong C."/>
            <person name="Li S."/>
            <person name="Yu J."/>
            <person name="Hong S."/>
            <person name="Yu X."/>
            <person name="Zou P."/>
            <person name="Chen C."/>
            <person name="Chang X."/>
            <person name="Wang W."/>
            <person name="Lv Y."/>
            <person name="Sun Y."/>
            <person name="Ma L."/>
            <person name="Shen B."/>
            <person name="Zhu C."/>
        </authorList>
    </citation>
    <scope>NUCLEOTIDE SEQUENCE [LARGE SCALE GENOMIC DNA]</scope>
</reference>
<evidence type="ECO:0000256" key="1">
    <source>
        <dbReference type="ARBA" id="ARBA00022723"/>
    </source>
</evidence>
<feature type="domain" description="ZSWIM4-8 C-terminal" evidence="4">
    <location>
        <begin position="16"/>
        <end position="99"/>
    </location>
</feature>
<dbReference type="AlphaFoldDB" id="A0A084W3Z4"/>
<dbReference type="EMBL" id="ATLV01020239">
    <property type="status" value="NOT_ANNOTATED_CDS"/>
    <property type="molecule type" value="Genomic_DNA"/>
</dbReference>
<evidence type="ECO:0000313" key="5">
    <source>
        <dbReference type="EMBL" id="KFB44938.1"/>
    </source>
</evidence>
<dbReference type="PANTHER" id="PTHR22619">
    <property type="entry name" value="ZINC FINGER SWIM DOMAIN CONTAINING PROTEIN 4, 5, 6"/>
    <property type="match status" value="1"/>
</dbReference>
<reference evidence="6" key="2">
    <citation type="submission" date="2020-05" db="UniProtKB">
        <authorList>
            <consortium name="EnsemblMetazoa"/>
        </authorList>
    </citation>
    <scope>IDENTIFICATION</scope>
</reference>
<dbReference type="STRING" id="74873.A0A084W3Z4"/>
<evidence type="ECO:0000313" key="7">
    <source>
        <dbReference type="Proteomes" id="UP000030765"/>
    </source>
</evidence>
<keyword evidence="2" id="KW-0863">Zinc-finger</keyword>
<keyword evidence="1" id="KW-0479">Metal-binding</keyword>
<name>A0A084W3Z4_ANOSI</name>
<keyword evidence="7" id="KW-1185">Reference proteome</keyword>
<evidence type="ECO:0000259" key="4">
    <source>
        <dbReference type="Pfam" id="PF21055"/>
    </source>
</evidence>
<evidence type="ECO:0000256" key="3">
    <source>
        <dbReference type="ARBA" id="ARBA00022833"/>
    </source>
</evidence>
<sequence length="110" mass="12871">MELIEEMFSVHTITGNNLRQCIKLSYDREPLNQLLEAAVSAYVNTTHSRLSHISPRHYSDFIDFLSKARDTFMLARDGPAHFSRLIENITIAYKGKKKLVRQVRQRFQFV</sequence>
<dbReference type="GO" id="GO:0031462">
    <property type="term" value="C:Cul2-RING ubiquitin ligase complex"/>
    <property type="evidence" value="ECO:0007669"/>
    <property type="project" value="TreeGrafter"/>
</dbReference>
<dbReference type="PANTHER" id="PTHR22619:SF0">
    <property type="entry name" value="ZINC FINGER SWIM DOMAIN-CONTAINING PROTEIN 6-LIKE PROTEIN"/>
    <property type="match status" value="1"/>
</dbReference>
<evidence type="ECO:0000256" key="2">
    <source>
        <dbReference type="ARBA" id="ARBA00022771"/>
    </source>
</evidence>
<keyword evidence="3" id="KW-0862">Zinc</keyword>
<dbReference type="VEuPathDB" id="VectorBase:ASIS022237"/>
<dbReference type="Proteomes" id="UP000030765">
    <property type="component" value="Unassembled WGS sequence"/>
</dbReference>
<dbReference type="EMBL" id="KE525296">
    <property type="protein sequence ID" value="KFB44938.1"/>
    <property type="molecule type" value="Genomic_DNA"/>
</dbReference>
<organism evidence="5">
    <name type="scientific">Anopheles sinensis</name>
    <name type="common">Mosquito</name>
    <dbReference type="NCBI Taxonomy" id="74873"/>
    <lineage>
        <taxon>Eukaryota</taxon>
        <taxon>Metazoa</taxon>
        <taxon>Ecdysozoa</taxon>
        <taxon>Arthropoda</taxon>
        <taxon>Hexapoda</taxon>
        <taxon>Insecta</taxon>
        <taxon>Pterygota</taxon>
        <taxon>Neoptera</taxon>
        <taxon>Endopterygota</taxon>
        <taxon>Diptera</taxon>
        <taxon>Nematocera</taxon>
        <taxon>Culicoidea</taxon>
        <taxon>Culicidae</taxon>
        <taxon>Anophelinae</taxon>
        <taxon>Anopheles</taxon>
    </lineage>
</organism>
<dbReference type="OMA" id="RCTHSAP"/>
<dbReference type="Pfam" id="PF21055">
    <property type="entry name" value="ZSWIM4-8_C"/>
    <property type="match status" value="1"/>
</dbReference>